<reference evidence="1" key="2">
    <citation type="submission" date="2014-03" db="EMBL/GenBank/DDBJ databases">
        <authorList>
            <person name="Genoscope - CEA"/>
        </authorList>
    </citation>
    <scope>NUCLEOTIDE SEQUENCE</scope>
</reference>
<dbReference type="Proteomes" id="UP000193380">
    <property type="component" value="Unassembled WGS sequence"/>
</dbReference>
<evidence type="ECO:0000313" key="1">
    <source>
        <dbReference type="EMBL" id="CDQ72618.1"/>
    </source>
</evidence>
<organism evidence="1 2">
    <name type="scientific">Oncorhynchus mykiss</name>
    <name type="common">Rainbow trout</name>
    <name type="synonym">Salmo gairdneri</name>
    <dbReference type="NCBI Taxonomy" id="8022"/>
    <lineage>
        <taxon>Eukaryota</taxon>
        <taxon>Metazoa</taxon>
        <taxon>Chordata</taxon>
        <taxon>Craniata</taxon>
        <taxon>Vertebrata</taxon>
        <taxon>Euteleostomi</taxon>
        <taxon>Actinopterygii</taxon>
        <taxon>Neopterygii</taxon>
        <taxon>Teleostei</taxon>
        <taxon>Protacanthopterygii</taxon>
        <taxon>Salmoniformes</taxon>
        <taxon>Salmonidae</taxon>
        <taxon>Salmoninae</taxon>
        <taxon>Oncorhynchus</taxon>
    </lineage>
</organism>
<evidence type="ECO:0000313" key="2">
    <source>
        <dbReference type="Proteomes" id="UP000193380"/>
    </source>
</evidence>
<proteinExistence type="predicted"/>
<dbReference type="PaxDb" id="8022-A0A060WZ22"/>
<name>A0A060WZ22_ONCMY</name>
<accession>A0A060WZ22</accession>
<dbReference type="EMBL" id="FR904845">
    <property type="protein sequence ID" value="CDQ72618.1"/>
    <property type="molecule type" value="Genomic_DNA"/>
</dbReference>
<protein>
    <submittedName>
        <fullName evidence="1">Uncharacterized protein</fullName>
    </submittedName>
</protein>
<sequence>MQQAPLLSKRERRISSSDKLVNDLLESHCERWTEDLRDDMHHGGQRHGYLVVLGGKHFFSASMEENRSRFVASSGPSTGCRTFVKDNLNLQGWIKNSGSDHASWRGQLGDTCRQQYQG</sequence>
<gene>
    <name evidence="1" type="ORF">GSONMT00024585001</name>
</gene>
<dbReference type="AlphaFoldDB" id="A0A060WZ22"/>
<reference evidence="1" key="1">
    <citation type="journal article" date="2014" name="Nat. Commun.">
        <title>The rainbow trout genome provides novel insights into evolution after whole-genome duplication in vertebrates.</title>
        <authorList>
            <person name="Berthelot C."/>
            <person name="Brunet F."/>
            <person name="Chalopin D."/>
            <person name="Juanchich A."/>
            <person name="Bernard M."/>
            <person name="Noel B."/>
            <person name="Bento P."/>
            <person name="Da Silva C."/>
            <person name="Labadie K."/>
            <person name="Alberti A."/>
            <person name="Aury J.M."/>
            <person name="Louis A."/>
            <person name="Dehais P."/>
            <person name="Bardou P."/>
            <person name="Montfort J."/>
            <person name="Klopp C."/>
            <person name="Cabau C."/>
            <person name="Gaspin C."/>
            <person name="Thorgaard G.H."/>
            <person name="Boussaha M."/>
            <person name="Quillet E."/>
            <person name="Guyomard R."/>
            <person name="Galiana D."/>
            <person name="Bobe J."/>
            <person name="Volff J.N."/>
            <person name="Genet C."/>
            <person name="Wincker P."/>
            <person name="Jaillon O."/>
            <person name="Roest Crollius H."/>
            <person name="Guiguen Y."/>
        </authorList>
    </citation>
    <scope>NUCLEOTIDE SEQUENCE [LARGE SCALE GENOMIC DNA]</scope>
</reference>